<name>A0A9W9ZVG3_9CNID</name>
<dbReference type="SUPFAM" id="SSF52402">
    <property type="entry name" value="Adenine nucleotide alpha hydrolases-like"/>
    <property type="match status" value="1"/>
</dbReference>
<dbReference type="InterPro" id="IPR006015">
    <property type="entry name" value="Universal_stress_UspA"/>
</dbReference>
<feature type="domain" description="UspA" evidence="1">
    <location>
        <begin position="5"/>
        <end position="151"/>
    </location>
</feature>
<dbReference type="CDD" id="cd23659">
    <property type="entry name" value="USP_At3g01520-like"/>
    <property type="match status" value="1"/>
</dbReference>
<dbReference type="Pfam" id="PF00582">
    <property type="entry name" value="Usp"/>
    <property type="match status" value="1"/>
</dbReference>
<dbReference type="PANTHER" id="PTHR46989">
    <property type="entry name" value="USP DOMAIN-CONTAINING PROTEIN"/>
    <property type="match status" value="1"/>
</dbReference>
<protein>
    <recommendedName>
        <fullName evidence="1">UspA domain-containing protein</fullName>
    </recommendedName>
</protein>
<dbReference type="OrthoDB" id="843225at2759"/>
<dbReference type="InterPro" id="IPR006016">
    <property type="entry name" value="UspA"/>
</dbReference>
<evidence type="ECO:0000313" key="2">
    <source>
        <dbReference type="EMBL" id="KAJ7386694.1"/>
    </source>
</evidence>
<evidence type="ECO:0000259" key="1">
    <source>
        <dbReference type="Pfam" id="PF00582"/>
    </source>
</evidence>
<organism evidence="2 3">
    <name type="scientific">Desmophyllum pertusum</name>
    <dbReference type="NCBI Taxonomy" id="174260"/>
    <lineage>
        <taxon>Eukaryota</taxon>
        <taxon>Metazoa</taxon>
        <taxon>Cnidaria</taxon>
        <taxon>Anthozoa</taxon>
        <taxon>Hexacorallia</taxon>
        <taxon>Scleractinia</taxon>
        <taxon>Caryophylliina</taxon>
        <taxon>Caryophylliidae</taxon>
        <taxon>Desmophyllum</taxon>
    </lineage>
</organism>
<dbReference type="PRINTS" id="PR01438">
    <property type="entry name" value="UNVRSLSTRESS"/>
</dbReference>
<comment type="caution">
    <text evidence="2">The sequence shown here is derived from an EMBL/GenBank/DDBJ whole genome shotgun (WGS) entry which is preliminary data.</text>
</comment>
<reference evidence="2" key="1">
    <citation type="submission" date="2023-01" db="EMBL/GenBank/DDBJ databases">
        <title>Genome assembly of the deep-sea coral Lophelia pertusa.</title>
        <authorList>
            <person name="Herrera S."/>
            <person name="Cordes E."/>
        </authorList>
    </citation>
    <scope>NUCLEOTIDE SEQUENCE</scope>
    <source>
        <strain evidence="2">USNM1676648</strain>
        <tissue evidence="2">Polyp</tissue>
    </source>
</reference>
<evidence type="ECO:0000313" key="3">
    <source>
        <dbReference type="Proteomes" id="UP001163046"/>
    </source>
</evidence>
<gene>
    <name evidence="2" type="ORF">OS493_006703</name>
</gene>
<dbReference type="InterPro" id="IPR014729">
    <property type="entry name" value="Rossmann-like_a/b/a_fold"/>
</dbReference>
<accession>A0A9W9ZVG3</accession>
<proteinExistence type="predicted"/>
<dbReference type="Gene3D" id="3.40.50.620">
    <property type="entry name" value="HUPs"/>
    <property type="match status" value="1"/>
</dbReference>
<dbReference type="EMBL" id="MU825875">
    <property type="protein sequence ID" value="KAJ7386694.1"/>
    <property type="molecule type" value="Genomic_DNA"/>
</dbReference>
<keyword evidence="3" id="KW-1185">Reference proteome</keyword>
<sequence>MAEKRKVLIALDGSENSEYALQWYLDRCRRPEDELIGYHVWQQSHLPTFSLKAPFQPPTQEWEKIMKETLEQVKKVEDDFSCICQAKKFPYKFYEENVSKPGEGIVNAAKKHQVDLIVMGTRGLDTLRRTVLGSVSDYVLHHSSVPVAVVPKKSEESA</sequence>
<dbReference type="Proteomes" id="UP001163046">
    <property type="component" value="Unassembled WGS sequence"/>
</dbReference>
<dbReference type="PANTHER" id="PTHR46989:SF3">
    <property type="entry name" value="USPA DOMAIN-CONTAINING PROTEIN"/>
    <property type="match status" value="1"/>
</dbReference>
<dbReference type="AlphaFoldDB" id="A0A9W9ZVG3"/>